<dbReference type="PANTHER" id="PTHR12128">
    <property type="entry name" value="DIHYDRODIPICOLINATE SYNTHASE"/>
    <property type="match status" value="1"/>
</dbReference>
<dbReference type="Proteomes" id="UP000240009">
    <property type="component" value="Unassembled WGS sequence"/>
</dbReference>
<dbReference type="OrthoDB" id="244103at2"/>
<dbReference type="InterPro" id="IPR013785">
    <property type="entry name" value="Aldolase_TIM"/>
</dbReference>
<name>A0A2S8FGU3_9BACT</name>
<sequence length="352" mass="38460">MNDLAQKILENPIDNYPAATVACFDPTCGDLPRRKLDEKRLVSYLEKLAAAGAEAVLLAASTGHGHLRTVEELERWFEVAAQANAPSLVRMALLRPEDGDEANRKLVALLREHAYPVVFIRPGTNLPAHATDAQIIANMSPLVEMIAEAGMAVGVYSIPDVSGVPLPASATEKLLDLPGGDKIVAAKITEADYLASTREYLLSPRLANLKIVQGWDPHLAQALSEGPRSNIENKQRVGVTSGPMSFAVYQYLYMLEAAKQHDWNELTLAQKAVTALFEAMQDDPAKFADLQRAKFIMGLGLPLTSGLDTEKVEKVLTALEHLPRKSDQKRLAMSLDLMGDGPYHDRLAELYA</sequence>
<dbReference type="SUPFAM" id="SSF51569">
    <property type="entry name" value="Aldolase"/>
    <property type="match status" value="1"/>
</dbReference>
<evidence type="ECO:0000313" key="3">
    <source>
        <dbReference type="EMBL" id="PQO31375.1"/>
    </source>
</evidence>
<dbReference type="Gene3D" id="3.20.20.70">
    <property type="entry name" value="Aldolase class I"/>
    <property type="match status" value="1"/>
</dbReference>
<evidence type="ECO:0000256" key="1">
    <source>
        <dbReference type="ARBA" id="ARBA00007592"/>
    </source>
</evidence>
<comment type="similarity">
    <text evidence="1">Belongs to the DapA family.</text>
</comment>
<evidence type="ECO:0000313" key="4">
    <source>
        <dbReference type="Proteomes" id="UP000240009"/>
    </source>
</evidence>
<dbReference type="AlphaFoldDB" id="A0A2S8FGU3"/>
<evidence type="ECO:0008006" key="5">
    <source>
        <dbReference type="Google" id="ProtNLM"/>
    </source>
</evidence>
<dbReference type="RefSeq" id="WP_105354192.1">
    <property type="nucleotide sequence ID" value="NZ_PUIA01000037.1"/>
</dbReference>
<gene>
    <name evidence="3" type="ORF">C5Y96_13630</name>
</gene>
<keyword evidence="2" id="KW-0456">Lyase</keyword>
<dbReference type="GO" id="GO:0008840">
    <property type="term" value="F:4-hydroxy-tetrahydrodipicolinate synthase activity"/>
    <property type="evidence" value="ECO:0007669"/>
    <property type="project" value="TreeGrafter"/>
</dbReference>
<dbReference type="SMART" id="SM01130">
    <property type="entry name" value="DHDPS"/>
    <property type="match status" value="1"/>
</dbReference>
<evidence type="ECO:0000256" key="2">
    <source>
        <dbReference type="ARBA" id="ARBA00023239"/>
    </source>
</evidence>
<reference evidence="3 4" key="1">
    <citation type="submission" date="2018-02" db="EMBL/GenBank/DDBJ databases">
        <title>Comparative genomes isolates from brazilian mangrove.</title>
        <authorList>
            <person name="Araujo J.E."/>
            <person name="Taketani R.G."/>
            <person name="Silva M.C.P."/>
            <person name="Loureco M.V."/>
            <person name="Andreote F.D."/>
        </authorList>
    </citation>
    <scope>NUCLEOTIDE SEQUENCE [LARGE SCALE GENOMIC DNA]</scope>
    <source>
        <strain evidence="3 4">HEX-2 MGV</strain>
    </source>
</reference>
<dbReference type="EMBL" id="PUIA01000037">
    <property type="protein sequence ID" value="PQO31375.1"/>
    <property type="molecule type" value="Genomic_DNA"/>
</dbReference>
<dbReference type="PANTHER" id="PTHR12128:SF66">
    <property type="entry name" value="4-HYDROXY-2-OXOGLUTARATE ALDOLASE, MITOCHONDRIAL"/>
    <property type="match status" value="1"/>
</dbReference>
<accession>A0A2S8FGU3</accession>
<comment type="caution">
    <text evidence="3">The sequence shown here is derived from an EMBL/GenBank/DDBJ whole genome shotgun (WGS) entry which is preliminary data.</text>
</comment>
<dbReference type="InterPro" id="IPR002220">
    <property type="entry name" value="DapA-like"/>
</dbReference>
<protein>
    <recommendedName>
        <fullName evidence="5">Dihydrodipicolinate synthase family protein</fullName>
    </recommendedName>
</protein>
<organism evidence="3 4">
    <name type="scientific">Blastopirellula marina</name>
    <dbReference type="NCBI Taxonomy" id="124"/>
    <lineage>
        <taxon>Bacteria</taxon>
        <taxon>Pseudomonadati</taxon>
        <taxon>Planctomycetota</taxon>
        <taxon>Planctomycetia</taxon>
        <taxon>Pirellulales</taxon>
        <taxon>Pirellulaceae</taxon>
        <taxon>Blastopirellula</taxon>
    </lineage>
</organism>
<proteinExistence type="inferred from homology"/>